<sequence>MFNATGRINGHAPKKEKKKRKRKKQSRKYDEKLDEGYSEMSFQQFQRNQMRLVKRLLQQFRGHMFVEKLKYYERFRPYPISLKMYLGFGQEGTVEISFKFLQKELLVRLANISKEIDSLLQNLPQLSSTTDVCKLFYQSFEDLLPFENAEPTDDNISSFNEKLETVMMRHENTIEEMAEGIVHILWIDFILIRYLYEFCSISIKIIVLISVIIFGTLLPASPRHIGCIDPACDVAAVIVDAYDSARFVCDGCYCDSPKLQFDSYNSVAPGQPIAIAAIPSHLYHIMFELFKNSMRATVDHYGEFEKLPPIQVLATLGEEDLTVRISDSGGGIPRRKMNHLFQYSYTTALPPASGGHNAALAGYGYGLPLSRLYARYFHGDLMVTSMEGYGTDAFLYIKAVPFKASETIPRYSTSSRNNSSPSPIVSQPSDVGILELRHYNVHFNKKHANRNFKKKLQLTGMGNFNENFEIQ</sequence>
<keyword evidence="6 10" id="KW-0067">ATP-binding</keyword>
<dbReference type="InterPro" id="IPR036784">
    <property type="entry name" value="AK/P_DHK_N_sf"/>
</dbReference>
<dbReference type="GO" id="GO:0005759">
    <property type="term" value="C:mitochondrial matrix"/>
    <property type="evidence" value="ECO:0007669"/>
    <property type="project" value="UniProtKB-SubCell"/>
</dbReference>
<dbReference type="FunFam" id="3.30.565.10:FF:000007">
    <property type="entry name" value="Mitochondrial pyruvate dehydrogenase kinase isoform 2"/>
    <property type="match status" value="1"/>
</dbReference>
<dbReference type="AlphaFoldDB" id="A0A1I8E961"/>
<evidence type="ECO:0000256" key="12">
    <source>
        <dbReference type="SAM" id="Phobius"/>
    </source>
</evidence>
<comment type="catalytic activity">
    <reaction evidence="9">
        <text>L-seryl-[pyruvate dehydrogenase E1 alpha subunit] + ATP = O-phospho-L-seryl-[pyruvate dehydrogenase E1 alpha subunit] + ADP + H(+)</text>
        <dbReference type="Rhea" id="RHEA:23052"/>
        <dbReference type="Rhea" id="RHEA-COMP:13689"/>
        <dbReference type="Rhea" id="RHEA-COMP:13690"/>
        <dbReference type="ChEBI" id="CHEBI:15378"/>
        <dbReference type="ChEBI" id="CHEBI:29999"/>
        <dbReference type="ChEBI" id="CHEBI:30616"/>
        <dbReference type="ChEBI" id="CHEBI:83421"/>
        <dbReference type="ChEBI" id="CHEBI:456216"/>
        <dbReference type="EC" id="2.7.11.2"/>
    </reaction>
</comment>
<organism evidence="14">
    <name type="scientific">Wuchereria bancrofti</name>
    <dbReference type="NCBI Taxonomy" id="6293"/>
    <lineage>
        <taxon>Eukaryota</taxon>
        <taxon>Metazoa</taxon>
        <taxon>Ecdysozoa</taxon>
        <taxon>Nematoda</taxon>
        <taxon>Chromadorea</taxon>
        <taxon>Rhabditida</taxon>
        <taxon>Spirurina</taxon>
        <taxon>Spiruromorpha</taxon>
        <taxon>Filarioidea</taxon>
        <taxon>Onchocercidae</taxon>
        <taxon>Wuchereria</taxon>
    </lineage>
</organism>
<comment type="similarity">
    <text evidence="2 10">Belongs to the PDK/BCKDK protein kinase family.</text>
</comment>
<evidence type="ECO:0000256" key="11">
    <source>
        <dbReference type="SAM" id="MobiDB-lite"/>
    </source>
</evidence>
<evidence type="ECO:0000256" key="9">
    <source>
        <dbReference type="ARBA" id="ARBA00048201"/>
    </source>
</evidence>
<dbReference type="GO" id="GO:0004740">
    <property type="term" value="F:pyruvate dehydrogenase (acetyl-transferring) kinase activity"/>
    <property type="evidence" value="ECO:0007669"/>
    <property type="project" value="UniProtKB-EC"/>
</dbReference>
<keyword evidence="7" id="KW-0809">Transit peptide</keyword>
<dbReference type="InterPro" id="IPR005467">
    <property type="entry name" value="His_kinase_dom"/>
</dbReference>
<dbReference type="Gene3D" id="3.30.565.10">
    <property type="entry name" value="Histidine kinase-like ATPase, C-terminal domain"/>
    <property type="match status" value="1"/>
</dbReference>
<comment type="subcellular location">
    <subcellularLocation>
        <location evidence="1 10">Mitochondrion matrix</location>
    </subcellularLocation>
</comment>
<protein>
    <recommendedName>
        <fullName evidence="10">Protein-serine/threonine kinase</fullName>
        <ecNumber evidence="10">2.7.11.-</ecNumber>
    </recommendedName>
</protein>
<feature type="domain" description="Histidine kinase" evidence="13">
    <location>
        <begin position="279"/>
        <end position="401"/>
    </location>
</feature>
<feature type="transmembrane region" description="Helical" evidence="12">
    <location>
        <begin position="201"/>
        <end position="220"/>
    </location>
</feature>
<feature type="compositionally biased region" description="Basic residues" evidence="11">
    <location>
        <begin position="12"/>
        <end position="26"/>
    </location>
</feature>
<dbReference type="Pfam" id="PF10436">
    <property type="entry name" value="BCDHK_Adom3"/>
    <property type="match status" value="1"/>
</dbReference>
<dbReference type="PANTHER" id="PTHR11947">
    <property type="entry name" value="PYRUVATE DEHYDROGENASE KINASE"/>
    <property type="match status" value="1"/>
</dbReference>
<evidence type="ECO:0000256" key="10">
    <source>
        <dbReference type="RuleBase" id="RU366032"/>
    </source>
</evidence>
<dbReference type="InterPro" id="IPR036890">
    <property type="entry name" value="HATPase_C_sf"/>
</dbReference>
<dbReference type="InterPro" id="IPR039028">
    <property type="entry name" value="BCKD/PDK"/>
</dbReference>
<evidence type="ECO:0000256" key="7">
    <source>
        <dbReference type="ARBA" id="ARBA00022946"/>
    </source>
</evidence>
<evidence type="ECO:0000256" key="3">
    <source>
        <dbReference type="ARBA" id="ARBA00022679"/>
    </source>
</evidence>
<reference evidence="14" key="1">
    <citation type="submission" date="2016-11" db="UniProtKB">
        <authorList>
            <consortium name="WormBaseParasite"/>
        </authorList>
    </citation>
    <scope>IDENTIFICATION</scope>
    <source>
        <strain evidence="14">pt0022</strain>
    </source>
</reference>
<dbReference type="PROSITE" id="PS50109">
    <property type="entry name" value="HIS_KIN"/>
    <property type="match status" value="1"/>
</dbReference>
<dbReference type="CDD" id="cd16929">
    <property type="entry name" value="HATPase_PDK-like"/>
    <property type="match status" value="1"/>
</dbReference>
<dbReference type="SUPFAM" id="SSF55874">
    <property type="entry name" value="ATPase domain of HSP90 chaperone/DNA topoisomerase II/histidine kinase"/>
    <property type="match status" value="1"/>
</dbReference>
<dbReference type="PANTHER" id="PTHR11947:SF3">
    <property type="entry name" value="[PYRUVATE DEHYDROGENASE (ACETYL-TRANSFERRING)] KINASE, MITOCHONDRIAL"/>
    <property type="match status" value="1"/>
</dbReference>
<evidence type="ECO:0000313" key="14">
    <source>
        <dbReference type="WBParaSite" id="maker-PairedContig_1052-snap-gene-1.23-mRNA-1"/>
    </source>
</evidence>
<dbReference type="STRING" id="6293.A0A1I8E961"/>
<dbReference type="SUPFAM" id="SSF69012">
    <property type="entry name" value="alpha-ketoacid dehydrogenase kinase, N-terminal domain"/>
    <property type="match status" value="1"/>
</dbReference>
<dbReference type="GO" id="GO:0005524">
    <property type="term" value="F:ATP binding"/>
    <property type="evidence" value="ECO:0007669"/>
    <property type="project" value="UniProtKB-UniRule"/>
</dbReference>
<feature type="region of interest" description="Disordered" evidence="11">
    <location>
        <begin position="1"/>
        <end position="32"/>
    </location>
</feature>
<evidence type="ECO:0000256" key="4">
    <source>
        <dbReference type="ARBA" id="ARBA00022741"/>
    </source>
</evidence>
<keyword evidence="12" id="KW-1133">Transmembrane helix</keyword>
<evidence type="ECO:0000256" key="1">
    <source>
        <dbReference type="ARBA" id="ARBA00004305"/>
    </source>
</evidence>
<dbReference type="InterPro" id="IPR018955">
    <property type="entry name" value="BCDHK/PDK_N"/>
</dbReference>
<dbReference type="InterPro" id="IPR003594">
    <property type="entry name" value="HATPase_dom"/>
</dbReference>
<dbReference type="GO" id="GO:0010906">
    <property type="term" value="P:regulation of glucose metabolic process"/>
    <property type="evidence" value="ECO:0007669"/>
    <property type="project" value="TreeGrafter"/>
</dbReference>
<dbReference type="EC" id="2.7.11.-" evidence="10"/>
<dbReference type="SMART" id="SM00387">
    <property type="entry name" value="HATPase_c"/>
    <property type="match status" value="1"/>
</dbReference>
<evidence type="ECO:0000256" key="6">
    <source>
        <dbReference type="ARBA" id="ARBA00022840"/>
    </source>
</evidence>
<name>A0A1I8E961_WUCBA</name>
<evidence type="ECO:0000259" key="13">
    <source>
        <dbReference type="PROSITE" id="PS50109"/>
    </source>
</evidence>
<keyword evidence="5 10" id="KW-0418">Kinase</keyword>
<keyword evidence="12" id="KW-0472">Membrane</keyword>
<keyword evidence="4 10" id="KW-0547">Nucleotide-binding</keyword>
<evidence type="ECO:0000256" key="2">
    <source>
        <dbReference type="ARBA" id="ARBA00006155"/>
    </source>
</evidence>
<keyword evidence="12" id="KW-0812">Transmembrane</keyword>
<evidence type="ECO:0000256" key="5">
    <source>
        <dbReference type="ARBA" id="ARBA00022777"/>
    </source>
</evidence>
<keyword evidence="3 10" id="KW-0808">Transferase</keyword>
<evidence type="ECO:0000256" key="8">
    <source>
        <dbReference type="ARBA" id="ARBA00023128"/>
    </source>
</evidence>
<proteinExistence type="inferred from homology"/>
<accession>A0A1I8E961</accession>
<dbReference type="Gene3D" id="1.20.140.20">
    <property type="entry name" value="Alpha-ketoacid/pyruvate dehydrogenase kinase, N-terminal domain"/>
    <property type="match status" value="1"/>
</dbReference>
<keyword evidence="8 10" id="KW-0496">Mitochondrion</keyword>
<dbReference type="WBParaSite" id="maker-PairedContig_1052-snap-gene-1.23-mRNA-1">
    <property type="protein sequence ID" value="maker-PairedContig_1052-snap-gene-1.23-mRNA-1"/>
    <property type="gene ID" value="maker-PairedContig_1052-snap-gene-1.23"/>
</dbReference>
<dbReference type="Pfam" id="PF02518">
    <property type="entry name" value="HATPase_c"/>
    <property type="match status" value="1"/>
</dbReference>